<dbReference type="InterPro" id="IPR050109">
    <property type="entry name" value="HTH-type_TetR-like_transc_reg"/>
</dbReference>
<dbReference type="InterPro" id="IPR036271">
    <property type="entry name" value="Tet_transcr_reg_TetR-rel_C_sf"/>
</dbReference>
<keyword evidence="2 4" id="KW-0238">DNA-binding</keyword>
<feature type="DNA-binding region" description="H-T-H motif" evidence="4">
    <location>
        <begin position="63"/>
        <end position="82"/>
    </location>
</feature>
<evidence type="ECO:0000256" key="2">
    <source>
        <dbReference type="ARBA" id="ARBA00023125"/>
    </source>
</evidence>
<proteinExistence type="predicted"/>
<dbReference type="InterPro" id="IPR001647">
    <property type="entry name" value="HTH_TetR"/>
</dbReference>
<dbReference type="Gene3D" id="1.10.357.10">
    <property type="entry name" value="Tetracycline Repressor, domain 2"/>
    <property type="match status" value="1"/>
</dbReference>
<dbReference type="InterPro" id="IPR004111">
    <property type="entry name" value="Repressor_TetR_C"/>
</dbReference>
<name>A0ABZ1T129_9ACTN</name>
<dbReference type="SUPFAM" id="SSF46689">
    <property type="entry name" value="Homeodomain-like"/>
    <property type="match status" value="1"/>
</dbReference>
<feature type="domain" description="HTH tetR-type" evidence="5">
    <location>
        <begin position="40"/>
        <end position="100"/>
    </location>
</feature>
<dbReference type="InterPro" id="IPR009057">
    <property type="entry name" value="Homeodomain-like_sf"/>
</dbReference>
<dbReference type="RefSeq" id="WP_205829792.1">
    <property type="nucleotide sequence ID" value="NZ_CP108085.1"/>
</dbReference>
<gene>
    <name evidence="6" type="ORF">OG913_15685</name>
</gene>
<sequence length="268" mass="29291">MYAIAATTRETCDDPGRLTMTGHENLWTRPERPARGPRPSFSRAALADAAIRIADAEGLEAISMRRIAADLGAGTMSLYRYVTSKDEVLDLMVDTAVREYLPEDQQPPDDWAEGLRLLAWQARRTMLRHPWLAPLAAARPQVGPNSARLMETALGMLDGLGLGIDEMLTFVGAVFAYVNGYTQGELAEAEAMRRSGMTLQQRLAQHMSFVQSLIATGEFPMLERMTKEAGRRLLGADDRFAYGLDRLLDGLAAGLPPRGGAEDPAGSQ</sequence>
<keyword evidence="1" id="KW-0805">Transcription regulation</keyword>
<dbReference type="SUPFAM" id="SSF48498">
    <property type="entry name" value="Tetracyclin repressor-like, C-terminal domain"/>
    <property type="match status" value="1"/>
</dbReference>
<dbReference type="PANTHER" id="PTHR30055">
    <property type="entry name" value="HTH-TYPE TRANSCRIPTIONAL REGULATOR RUTR"/>
    <property type="match status" value="1"/>
</dbReference>
<evidence type="ECO:0000256" key="3">
    <source>
        <dbReference type="ARBA" id="ARBA00023163"/>
    </source>
</evidence>
<dbReference type="Proteomes" id="UP001432011">
    <property type="component" value="Chromosome"/>
</dbReference>
<reference evidence="6" key="1">
    <citation type="submission" date="2022-10" db="EMBL/GenBank/DDBJ databases">
        <title>The complete genomes of actinobacterial strains from the NBC collection.</title>
        <authorList>
            <person name="Joergensen T.S."/>
            <person name="Alvarez Arevalo M."/>
            <person name="Sterndorff E.B."/>
            <person name="Faurdal D."/>
            <person name="Vuksanovic O."/>
            <person name="Mourched A.-S."/>
            <person name="Charusanti P."/>
            <person name="Shaw S."/>
            <person name="Blin K."/>
            <person name="Weber T."/>
        </authorList>
    </citation>
    <scope>NUCLEOTIDE SEQUENCE</scope>
    <source>
        <strain evidence="6">NBC_00254</strain>
    </source>
</reference>
<keyword evidence="7" id="KW-1185">Reference proteome</keyword>
<evidence type="ECO:0000313" key="7">
    <source>
        <dbReference type="Proteomes" id="UP001432011"/>
    </source>
</evidence>
<keyword evidence="3" id="KW-0804">Transcription</keyword>
<evidence type="ECO:0000256" key="4">
    <source>
        <dbReference type="PROSITE-ProRule" id="PRU00335"/>
    </source>
</evidence>
<dbReference type="PROSITE" id="PS50977">
    <property type="entry name" value="HTH_TETR_2"/>
    <property type="match status" value="1"/>
</dbReference>
<dbReference type="Pfam" id="PF00440">
    <property type="entry name" value="TetR_N"/>
    <property type="match status" value="1"/>
</dbReference>
<evidence type="ECO:0000313" key="6">
    <source>
        <dbReference type="EMBL" id="WUP78378.1"/>
    </source>
</evidence>
<dbReference type="Gene3D" id="1.10.10.60">
    <property type="entry name" value="Homeodomain-like"/>
    <property type="match status" value="1"/>
</dbReference>
<dbReference type="PANTHER" id="PTHR30055:SF151">
    <property type="entry name" value="TRANSCRIPTIONAL REGULATORY PROTEIN"/>
    <property type="match status" value="1"/>
</dbReference>
<organism evidence="6 7">
    <name type="scientific">Microbispora hainanensis</name>
    <dbReference type="NCBI Taxonomy" id="568844"/>
    <lineage>
        <taxon>Bacteria</taxon>
        <taxon>Bacillati</taxon>
        <taxon>Actinomycetota</taxon>
        <taxon>Actinomycetes</taxon>
        <taxon>Streptosporangiales</taxon>
        <taxon>Streptosporangiaceae</taxon>
        <taxon>Microbispora</taxon>
    </lineage>
</organism>
<accession>A0ABZ1T129</accession>
<evidence type="ECO:0000259" key="5">
    <source>
        <dbReference type="PROSITE" id="PS50977"/>
    </source>
</evidence>
<dbReference type="Pfam" id="PF02909">
    <property type="entry name" value="TetR_C_1"/>
    <property type="match status" value="1"/>
</dbReference>
<protein>
    <submittedName>
        <fullName evidence="6">TetR/AcrR family transcriptional regulator</fullName>
    </submittedName>
</protein>
<evidence type="ECO:0000256" key="1">
    <source>
        <dbReference type="ARBA" id="ARBA00023015"/>
    </source>
</evidence>
<dbReference type="EMBL" id="CP108085">
    <property type="protein sequence ID" value="WUP78378.1"/>
    <property type="molecule type" value="Genomic_DNA"/>
</dbReference>